<evidence type="ECO:0000256" key="14">
    <source>
        <dbReference type="SAM" id="Phobius"/>
    </source>
</evidence>
<dbReference type="InterPro" id="IPR033463">
    <property type="entry name" value="sCache_3"/>
</dbReference>
<proteinExistence type="predicted"/>
<comment type="catalytic activity">
    <reaction evidence="1">
        <text>ATP + protein L-histidine = ADP + protein N-phospho-L-histidine.</text>
        <dbReference type="EC" id="2.7.13.3"/>
    </reaction>
</comment>
<name>A0A917D4F2_9BACI</name>
<dbReference type="InterPro" id="IPR016120">
    <property type="entry name" value="Sig_transdc_His_kin_SpoOB"/>
</dbReference>
<protein>
    <recommendedName>
        <fullName evidence="3">histidine kinase</fullName>
        <ecNumber evidence="3">2.7.13.3</ecNumber>
    </recommendedName>
</protein>
<dbReference type="AlphaFoldDB" id="A0A917D4F2"/>
<feature type="transmembrane region" description="Helical" evidence="14">
    <location>
        <begin position="12"/>
        <end position="34"/>
    </location>
</feature>
<keyword evidence="7 14" id="KW-0812">Transmembrane</keyword>
<evidence type="ECO:0000256" key="12">
    <source>
        <dbReference type="ARBA" id="ARBA00023012"/>
    </source>
</evidence>
<evidence type="ECO:0000259" key="15">
    <source>
        <dbReference type="PROSITE" id="PS50109"/>
    </source>
</evidence>
<evidence type="ECO:0000313" key="17">
    <source>
        <dbReference type="Proteomes" id="UP000616608"/>
    </source>
</evidence>
<keyword evidence="8" id="KW-0547">Nucleotide-binding</keyword>
<dbReference type="SUPFAM" id="SSF55874">
    <property type="entry name" value="ATPase domain of HSP90 chaperone/DNA topoisomerase II/histidine kinase"/>
    <property type="match status" value="1"/>
</dbReference>
<evidence type="ECO:0000256" key="6">
    <source>
        <dbReference type="ARBA" id="ARBA00022679"/>
    </source>
</evidence>
<feature type="domain" description="Histidine kinase" evidence="15">
    <location>
        <begin position="336"/>
        <end position="531"/>
    </location>
</feature>
<keyword evidence="10" id="KW-0067">ATP-binding</keyword>
<keyword evidence="9 16" id="KW-0418">Kinase</keyword>
<dbReference type="InterPro" id="IPR039506">
    <property type="entry name" value="SPOB_a"/>
</dbReference>
<sequence>MRNLTMNEKIVLMTFFIIAFSFFIAGIFVISNLLKEQEEDYGQRAMLIARTISNMPDLVQQLESKEANAMQYINKTVEEVRVINKAEYIVVMDMNRIRYSHPAEKQLGTRSESDDLNPAFNEHYYISKAKGSIGMVIRAFVPILNQDKKQIGVVVVAYPMPTLLTIFSDYAAEISITVLLSMVFSMWGASLLASHIKKRMFGLEPEEIAQLYVERQETFNAIQDGIIAVDNEMNITIFNAKAGNILGKYDDPAHYIGHKIFDVLPDTRLPEIVENGTPIYNQELYINKHSILSNRIPIQVDGKNVGAVAIFKDLTEVRQLAEELTGVKAFVQALRVQTHEHKNKLHTIAGLLQLGNTEQALSYLQAHKETDDNNAQFLQSRFFHEHISGLLLSKISRGKELAIDVEIDEESYLSRFPPYLDHHDFVVLLGNLIENAFDALQDTTREDKHILVSIAEHDNMLAIMVSDNGCGMDEQVRQHIFENGFSTKATENRGIGLHLIQDIIHKGNGTIEVESTKDIGTSFIVLFDMEGE</sequence>
<reference evidence="16" key="2">
    <citation type="submission" date="2020-09" db="EMBL/GenBank/DDBJ databases">
        <authorList>
            <person name="Sun Q."/>
            <person name="Zhou Y."/>
        </authorList>
    </citation>
    <scope>NUCLEOTIDE SEQUENCE</scope>
    <source>
        <strain evidence="16">CGMCC 1.15760</strain>
    </source>
</reference>
<dbReference type="SMART" id="SM00387">
    <property type="entry name" value="HATPase_c"/>
    <property type="match status" value="1"/>
</dbReference>
<evidence type="ECO:0000313" key="16">
    <source>
        <dbReference type="EMBL" id="GGG10246.1"/>
    </source>
</evidence>
<evidence type="ECO:0000256" key="8">
    <source>
        <dbReference type="ARBA" id="ARBA00022741"/>
    </source>
</evidence>
<evidence type="ECO:0000256" key="3">
    <source>
        <dbReference type="ARBA" id="ARBA00012438"/>
    </source>
</evidence>
<reference evidence="16" key="1">
    <citation type="journal article" date="2014" name="Int. J. Syst. Evol. Microbiol.">
        <title>Complete genome sequence of Corynebacterium casei LMG S-19264T (=DSM 44701T), isolated from a smear-ripened cheese.</title>
        <authorList>
            <consortium name="US DOE Joint Genome Institute (JGI-PGF)"/>
            <person name="Walter F."/>
            <person name="Albersmeier A."/>
            <person name="Kalinowski J."/>
            <person name="Ruckert C."/>
        </authorList>
    </citation>
    <scope>NUCLEOTIDE SEQUENCE</scope>
    <source>
        <strain evidence="16">CGMCC 1.15760</strain>
    </source>
</reference>
<dbReference type="RefSeq" id="WP_373286115.1">
    <property type="nucleotide sequence ID" value="NZ_BMJT01000001.1"/>
</dbReference>
<evidence type="ECO:0000256" key="2">
    <source>
        <dbReference type="ARBA" id="ARBA00004651"/>
    </source>
</evidence>
<organism evidence="16 17">
    <name type="scientific">Lysinibacillus alkalisoli</name>
    <dbReference type="NCBI Taxonomy" id="1911548"/>
    <lineage>
        <taxon>Bacteria</taxon>
        <taxon>Bacillati</taxon>
        <taxon>Bacillota</taxon>
        <taxon>Bacilli</taxon>
        <taxon>Bacillales</taxon>
        <taxon>Bacillaceae</taxon>
        <taxon>Lysinibacillus</taxon>
    </lineage>
</organism>
<dbReference type="Gene3D" id="3.30.565.10">
    <property type="entry name" value="Histidine kinase-like ATPase, C-terminal domain"/>
    <property type="match status" value="1"/>
</dbReference>
<keyword evidence="11 14" id="KW-1133">Transmembrane helix</keyword>
<dbReference type="GO" id="GO:0005886">
    <property type="term" value="C:plasma membrane"/>
    <property type="evidence" value="ECO:0007669"/>
    <property type="project" value="UniProtKB-SubCell"/>
</dbReference>
<dbReference type="InterPro" id="IPR029151">
    <property type="entry name" value="Sensor-like_sf"/>
</dbReference>
<keyword evidence="5" id="KW-0597">Phosphoprotein</keyword>
<dbReference type="SUPFAM" id="SSF55890">
    <property type="entry name" value="Sporulation response regulatory protein Spo0B"/>
    <property type="match status" value="1"/>
</dbReference>
<dbReference type="CDD" id="cd00130">
    <property type="entry name" value="PAS"/>
    <property type="match status" value="1"/>
</dbReference>
<dbReference type="PROSITE" id="PS50109">
    <property type="entry name" value="HIS_KIN"/>
    <property type="match status" value="1"/>
</dbReference>
<dbReference type="PRINTS" id="PR00344">
    <property type="entry name" value="BCTRLSENSOR"/>
</dbReference>
<evidence type="ECO:0000256" key="10">
    <source>
        <dbReference type="ARBA" id="ARBA00022840"/>
    </source>
</evidence>
<keyword evidence="6" id="KW-0808">Transferase</keyword>
<evidence type="ECO:0000256" key="11">
    <source>
        <dbReference type="ARBA" id="ARBA00022989"/>
    </source>
</evidence>
<dbReference type="InterPro" id="IPR004358">
    <property type="entry name" value="Sig_transdc_His_kin-like_C"/>
</dbReference>
<dbReference type="InterPro" id="IPR035965">
    <property type="entry name" value="PAS-like_dom_sf"/>
</dbReference>
<dbReference type="Pfam" id="PF02518">
    <property type="entry name" value="HATPase_c"/>
    <property type="match status" value="1"/>
</dbReference>
<gene>
    <name evidence="16" type="primary">dctS</name>
    <name evidence="16" type="ORF">GCM10007425_00720</name>
</gene>
<dbReference type="SMART" id="SM00091">
    <property type="entry name" value="PAS"/>
    <property type="match status" value="1"/>
</dbReference>
<evidence type="ECO:0000256" key="13">
    <source>
        <dbReference type="ARBA" id="ARBA00023136"/>
    </source>
</evidence>
<dbReference type="PANTHER" id="PTHR43547">
    <property type="entry name" value="TWO-COMPONENT HISTIDINE KINASE"/>
    <property type="match status" value="1"/>
</dbReference>
<dbReference type="EC" id="2.7.13.3" evidence="3"/>
<keyword evidence="4" id="KW-1003">Cell membrane</keyword>
<evidence type="ECO:0000256" key="9">
    <source>
        <dbReference type="ARBA" id="ARBA00022777"/>
    </source>
</evidence>
<dbReference type="SUPFAM" id="SSF55785">
    <property type="entry name" value="PYP-like sensor domain (PAS domain)"/>
    <property type="match status" value="1"/>
</dbReference>
<dbReference type="Proteomes" id="UP000616608">
    <property type="component" value="Unassembled WGS sequence"/>
</dbReference>
<dbReference type="Gene3D" id="1.10.287.130">
    <property type="match status" value="1"/>
</dbReference>
<evidence type="ECO:0000256" key="1">
    <source>
        <dbReference type="ARBA" id="ARBA00000085"/>
    </source>
</evidence>
<dbReference type="GO" id="GO:0005524">
    <property type="term" value="F:ATP binding"/>
    <property type="evidence" value="ECO:0007669"/>
    <property type="project" value="UniProtKB-KW"/>
</dbReference>
<evidence type="ECO:0000256" key="4">
    <source>
        <dbReference type="ARBA" id="ARBA00022475"/>
    </source>
</evidence>
<dbReference type="InterPro" id="IPR000014">
    <property type="entry name" value="PAS"/>
</dbReference>
<keyword evidence="12" id="KW-0902">Two-component regulatory system</keyword>
<dbReference type="SUPFAM" id="SSF103190">
    <property type="entry name" value="Sensory domain-like"/>
    <property type="match status" value="1"/>
</dbReference>
<evidence type="ECO:0000256" key="5">
    <source>
        <dbReference type="ARBA" id="ARBA00022553"/>
    </source>
</evidence>
<dbReference type="InterPro" id="IPR036890">
    <property type="entry name" value="HATPase_C_sf"/>
</dbReference>
<dbReference type="Gene3D" id="3.30.450.20">
    <property type="entry name" value="PAS domain"/>
    <property type="match status" value="2"/>
</dbReference>
<dbReference type="Pfam" id="PF14689">
    <property type="entry name" value="SPOB_a"/>
    <property type="match status" value="1"/>
</dbReference>
<accession>A0A917D4F2</accession>
<comment type="subcellular location">
    <subcellularLocation>
        <location evidence="2">Cell membrane</location>
        <topology evidence="2">Multi-pass membrane protein</topology>
    </subcellularLocation>
</comment>
<keyword evidence="13 14" id="KW-0472">Membrane</keyword>
<dbReference type="Pfam" id="PF13426">
    <property type="entry name" value="PAS_9"/>
    <property type="match status" value="1"/>
</dbReference>
<evidence type="ECO:0000256" key="7">
    <source>
        <dbReference type="ARBA" id="ARBA00022692"/>
    </source>
</evidence>
<dbReference type="PANTHER" id="PTHR43547:SF10">
    <property type="entry name" value="SENSOR HISTIDINE KINASE DCUS"/>
    <property type="match status" value="1"/>
</dbReference>
<dbReference type="GO" id="GO:0000155">
    <property type="term" value="F:phosphorelay sensor kinase activity"/>
    <property type="evidence" value="ECO:0007669"/>
    <property type="project" value="InterPro"/>
</dbReference>
<dbReference type="Pfam" id="PF17203">
    <property type="entry name" value="sCache_3_2"/>
    <property type="match status" value="1"/>
</dbReference>
<dbReference type="EMBL" id="BMJT01000001">
    <property type="protein sequence ID" value="GGG10246.1"/>
    <property type="molecule type" value="Genomic_DNA"/>
</dbReference>
<dbReference type="InterPro" id="IPR003594">
    <property type="entry name" value="HATPase_dom"/>
</dbReference>
<dbReference type="InterPro" id="IPR005467">
    <property type="entry name" value="His_kinase_dom"/>
</dbReference>
<comment type="caution">
    <text evidence="16">The sequence shown here is derived from an EMBL/GenBank/DDBJ whole genome shotgun (WGS) entry which is preliminary data.</text>
</comment>
<feature type="transmembrane region" description="Helical" evidence="14">
    <location>
        <begin position="174"/>
        <end position="193"/>
    </location>
</feature>
<keyword evidence="17" id="KW-1185">Reference proteome</keyword>